<protein>
    <submittedName>
        <fullName evidence="2">Uncharacterized protein</fullName>
    </submittedName>
</protein>
<keyword evidence="1" id="KW-0812">Transmembrane</keyword>
<feature type="transmembrane region" description="Helical" evidence="1">
    <location>
        <begin position="6"/>
        <end position="25"/>
    </location>
</feature>
<feature type="transmembrane region" description="Helical" evidence="1">
    <location>
        <begin position="46"/>
        <end position="68"/>
    </location>
</feature>
<name>A0A381VGY1_9ZZZZ</name>
<proteinExistence type="predicted"/>
<feature type="transmembrane region" description="Helical" evidence="1">
    <location>
        <begin position="157"/>
        <end position="178"/>
    </location>
</feature>
<feature type="transmembrane region" description="Helical" evidence="1">
    <location>
        <begin position="113"/>
        <end position="137"/>
    </location>
</feature>
<organism evidence="2">
    <name type="scientific">marine metagenome</name>
    <dbReference type="NCBI Taxonomy" id="408172"/>
    <lineage>
        <taxon>unclassified sequences</taxon>
        <taxon>metagenomes</taxon>
        <taxon>ecological metagenomes</taxon>
    </lineage>
</organism>
<dbReference type="EMBL" id="UINC01008792">
    <property type="protein sequence ID" value="SVA39522.1"/>
    <property type="molecule type" value="Genomic_DNA"/>
</dbReference>
<dbReference type="AlphaFoldDB" id="A0A381VGY1"/>
<keyword evidence="1" id="KW-1133">Transmembrane helix</keyword>
<sequence length="190" mass="19871">MAEVVVGSMMLATLCAMGCAIATIFPNIAGGRLSSDRVMVTMDKASIAGALLGLVFMPIAALSGSFAADNVVNNALLYNKFVYTGLAFGFWASFVIGRVRLGPGIWQHRSLSALQGATAAMAMLMTTMASSIGGKLVRGESLFDVMPVWLPSDSATVLNPILSAVLLLMGIAALVVVFRLGPRAERISLD</sequence>
<evidence type="ECO:0000313" key="2">
    <source>
        <dbReference type="EMBL" id="SVA39522.1"/>
    </source>
</evidence>
<evidence type="ECO:0000256" key="1">
    <source>
        <dbReference type="SAM" id="Phobius"/>
    </source>
</evidence>
<gene>
    <name evidence="2" type="ORF">METZ01_LOCUS92376</name>
</gene>
<reference evidence="2" key="1">
    <citation type="submission" date="2018-05" db="EMBL/GenBank/DDBJ databases">
        <authorList>
            <person name="Lanie J.A."/>
            <person name="Ng W.-L."/>
            <person name="Kazmierczak K.M."/>
            <person name="Andrzejewski T.M."/>
            <person name="Davidsen T.M."/>
            <person name="Wayne K.J."/>
            <person name="Tettelin H."/>
            <person name="Glass J.I."/>
            <person name="Rusch D."/>
            <person name="Podicherti R."/>
            <person name="Tsui H.-C.T."/>
            <person name="Winkler M.E."/>
        </authorList>
    </citation>
    <scope>NUCLEOTIDE SEQUENCE</scope>
</reference>
<keyword evidence="1" id="KW-0472">Membrane</keyword>
<accession>A0A381VGY1</accession>
<feature type="transmembrane region" description="Helical" evidence="1">
    <location>
        <begin position="80"/>
        <end position="101"/>
    </location>
</feature>